<accession>A0ACA9L3T3</accession>
<evidence type="ECO:0000313" key="2">
    <source>
        <dbReference type="Proteomes" id="UP000789920"/>
    </source>
</evidence>
<feature type="non-terminal residue" evidence="1">
    <location>
        <position position="274"/>
    </location>
</feature>
<dbReference type="Proteomes" id="UP000789920">
    <property type="component" value="Unassembled WGS sequence"/>
</dbReference>
<protein>
    <submittedName>
        <fullName evidence="1">17666_t:CDS:1</fullName>
    </submittedName>
</protein>
<evidence type="ECO:0000313" key="1">
    <source>
        <dbReference type="EMBL" id="CAG8505986.1"/>
    </source>
</evidence>
<comment type="caution">
    <text evidence="1">The sequence shown here is derived from an EMBL/GenBank/DDBJ whole genome shotgun (WGS) entry which is preliminary data.</text>
</comment>
<name>A0ACA9L3T3_9GLOM</name>
<sequence length="274" mass="31290">MKKVLIPLFVHGTDSCCDCQPGHSFRADWCLDLHGFLSREEFAERLEQINNQIQDIELMTQRTKKLLYYIAIIGAALLSLIFSFIMHFFIGIPVGTGLSGVFTTFGKYLIEKNAAERAIAFTNRLNDLFAQYNKHENPTVNWKFWWVHSYERYVTDLDGRAYGNGHLNKLRMKFGLRVKFAALFAENALIILEINDALSDLTKNTVGVNLKNFNNNVNYSDNTNGKYSDNSNYIHNANYSNEMAIINNNASYSNEMAIINNNIPNNSNSQVIDM</sequence>
<organism evidence="1 2">
    <name type="scientific">Racocetra persica</name>
    <dbReference type="NCBI Taxonomy" id="160502"/>
    <lineage>
        <taxon>Eukaryota</taxon>
        <taxon>Fungi</taxon>
        <taxon>Fungi incertae sedis</taxon>
        <taxon>Mucoromycota</taxon>
        <taxon>Glomeromycotina</taxon>
        <taxon>Glomeromycetes</taxon>
        <taxon>Diversisporales</taxon>
        <taxon>Gigasporaceae</taxon>
        <taxon>Racocetra</taxon>
    </lineage>
</organism>
<gene>
    <name evidence="1" type="ORF">RPERSI_LOCUS2037</name>
</gene>
<proteinExistence type="predicted"/>
<keyword evidence="2" id="KW-1185">Reference proteome</keyword>
<reference evidence="1" key="1">
    <citation type="submission" date="2021-06" db="EMBL/GenBank/DDBJ databases">
        <authorList>
            <person name="Kallberg Y."/>
            <person name="Tangrot J."/>
            <person name="Rosling A."/>
        </authorList>
    </citation>
    <scope>NUCLEOTIDE SEQUENCE</scope>
    <source>
        <strain evidence="1">MA461A</strain>
    </source>
</reference>
<dbReference type="EMBL" id="CAJVQC010002117">
    <property type="protein sequence ID" value="CAG8505986.1"/>
    <property type="molecule type" value="Genomic_DNA"/>
</dbReference>